<dbReference type="Proteomes" id="UP001244136">
    <property type="component" value="Chromosome"/>
</dbReference>
<reference evidence="2 3" key="1">
    <citation type="journal article" date="2008" name="Int. J. Syst. Evol. Microbiol.">
        <title>Tessaracoccus flavescens sp. nov., isolated from marine sediment.</title>
        <authorList>
            <person name="Lee D.W."/>
            <person name="Lee S.D."/>
        </authorList>
    </citation>
    <scope>NUCLEOTIDE SEQUENCE [LARGE SCALE GENOMIC DNA]</scope>
    <source>
        <strain evidence="2 3">T21</strain>
    </source>
</reference>
<keyword evidence="1" id="KW-1133">Transmembrane helix</keyword>
<dbReference type="RefSeq" id="WP_281145166.1">
    <property type="nucleotide sequence ID" value="NZ_CP123967.1"/>
</dbReference>
<evidence type="ECO:0000313" key="2">
    <source>
        <dbReference type="EMBL" id="WGT47436.1"/>
    </source>
</evidence>
<evidence type="ECO:0000256" key="1">
    <source>
        <dbReference type="SAM" id="Phobius"/>
    </source>
</evidence>
<gene>
    <name evidence="2" type="ORF">QH948_01215</name>
</gene>
<evidence type="ECO:0000313" key="3">
    <source>
        <dbReference type="Proteomes" id="UP001244136"/>
    </source>
</evidence>
<dbReference type="NCBIfam" id="TIGR02532">
    <property type="entry name" value="IV_pilin_GFxxxE"/>
    <property type="match status" value="1"/>
</dbReference>
<feature type="transmembrane region" description="Helical" evidence="1">
    <location>
        <begin position="12"/>
        <end position="38"/>
    </location>
</feature>
<name>A0ABY8PY71_9ACTN</name>
<organism evidence="2 3">
    <name type="scientific">Tessaracoccus lacteus</name>
    <dbReference type="NCBI Taxonomy" id="3041766"/>
    <lineage>
        <taxon>Bacteria</taxon>
        <taxon>Bacillati</taxon>
        <taxon>Actinomycetota</taxon>
        <taxon>Actinomycetes</taxon>
        <taxon>Propionibacteriales</taxon>
        <taxon>Propionibacteriaceae</taxon>
        <taxon>Tessaracoccus</taxon>
    </lineage>
</organism>
<sequence length="229" mass="24817">MSLLRRMHREDEGLTLVELMVAMGVSGLLLTLVVAMFVTSTRSVTDQQGAVASSRLASTAMNEVTRVIRAGTEIPVYGNSINNPVFDYAGAEKMIINSFIDAGSTTDPAPWRIQFSRNAKNELVETRWAATHVYTTYWQFATTASYSRTVARSLLPADSASPLFRYYDKNGDQLTPSAGASLTTAQIRNIAAVQVTMNVQANGSGRTAPVKLQNLVGLPNLGVARVEVK</sequence>
<accession>A0ABY8PY71</accession>
<dbReference type="PROSITE" id="PS00409">
    <property type="entry name" value="PROKAR_NTER_METHYL"/>
    <property type="match status" value="1"/>
</dbReference>
<keyword evidence="3" id="KW-1185">Reference proteome</keyword>
<dbReference type="EMBL" id="CP123967">
    <property type="protein sequence ID" value="WGT47436.1"/>
    <property type="molecule type" value="Genomic_DNA"/>
</dbReference>
<proteinExistence type="predicted"/>
<protein>
    <submittedName>
        <fullName evidence="2">Prepilin-type N-terminal cleavage/methylation domain-containing protein</fullName>
    </submittedName>
</protein>
<keyword evidence="1" id="KW-0812">Transmembrane</keyword>
<keyword evidence="1" id="KW-0472">Membrane</keyword>
<dbReference type="InterPro" id="IPR012902">
    <property type="entry name" value="N_methyl_site"/>
</dbReference>